<dbReference type="InterPro" id="IPR015942">
    <property type="entry name" value="Asp/Glu/hydantoin_racemase"/>
</dbReference>
<feature type="compositionally biased region" description="Polar residues" evidence="2">
    <location>
        <begin position="263"/>
        <end position="286"/>
    </location>
</feature>
<evidence type="ECO:0000256" key="2">
    <source>
        <dbReference type="SAM" id="MobiDB-lite"/>
    </source>
</evidence>
<dbReference type="PANTHER" id="PTHR28047:SF5">
    <property type="entry name" value="PROTEIN DCG1"/>
    <property type="match status" value="1"/>
</dbReference>
<dbReference type="Gene3D" id="3.40.50.12500">
    <property type="match status" value="1"/>
</dbReference>
<dbReference type="InterPro" id="IPR053714">
    <property type="entry name" value="Iso_Racemase_Enz_sf"/>
</dbReference>
<feature type="region of interest" description="Disordered" evidence="2">
    <location>
        <begin position="245"/>
        <end position="308"/>
    </location>
</feature>
<accession>A0ABN7HVS1</accession>
<dbReference type="Pfam" id="PF01177">
    <property type="entry name" value="Asp_Glu_race"/>
    <property type="match status" value="1"/>
</dbReference>
<organism evidence="3 4">
    <name type="scientific">Paraburkholderia metrosideri</name>
    <dbReference type="NCBI Taxonomy" id="580937"/>
    <lineage>
        <taxon>Bacteria</taxon>
        <taxon>Pseudomonadati</taxon>
        <taxon>Pseudomonadota</taxon>
        <taxon>Betaproteobacteria</taxon>
        <taxon>Burkholderiales</taxon>
        <taxon>Burkholderiaceae</taxon>
        <taxon>Paraburkholderia</taxon>
    </lineage>
</organism>
<protein>
    <recommendedName>
        <fullName evidence="5">Hydantoin racemase</fullName>
    </recommendedName>
</protein>
<evidence type="ECO:0000313" key="4">
    <source>
        <dbReference type="Proteomes" id="UP000598032"/>
    </source>
</evidence>
<dbReference type="InterPro" id="IPR052186">
    <property type="entry name" value="Hydantoin_racemase-like"/>
</dbReference>
<dbReference type="PANTHER" id="PTHR28047">
    <property type="entry name" value="PROTEIN DCG1"/>
    <property type="match status" value="1"/>
</dbReference>
<dbReference type="Proteomes" id="UP000598032">
    <property type="component" value="Unassembled WGS sequence"/>
</dbReference>
<comment type="caution">
    <text evidence="3">The sequence shown here is derived from an EMBL/GenBank/DDBJ whole genome shotgun (WGS) entry which is preliminary data.</text>
</comment>
<reference evidence="3 4" key="1">
    <citation type="submission" date="2020-10" db="EMBL/GenBank/DDBJ databases">
        <authorList>
            <person name="Peeters C."/>
        </authorList>
    </citation>
    <scope>NUCLEOTIDE SEQUENCE [LARGE SCALE GENOMIC DNA]</scope>
    <source>
        <strain evidence="3 4">LMG 28140</strain>
    </source>
</reference>
<proteinExistence type="inferred from homology"/>
<name>A0ABN7HVS1_9BURK</name>
<comment type="similarity">
    <text evidence="1">Belongs to the HyuE racemase family.</text>
</comment>
<evidence type="ECO:0000313" key="3">
    <source>
        <dbReference type="EMBL" id="CAD6535150.1"/>
    </source>
</evidence>
<sequence>MRIKLINPNTTQRMTDAMGRCAREVAAPGTEVIAVNPTMGPPSIEGYYDEALATPGLLAEVAAGEREGCDAYVIACFGDPGLYAAREVARGPVIGIAEAAMHAASVLAPGFSVVTTLARTCGMAWHLAERYGMKRFCRNVRATDVAVLDLDKPGSAARRIILDECRRALAEDGSDAIVLGCAGMAELCREIEDALGAPVIEGVTAAVKWSEALVALRLSTAKRGDYARPLAKRYDGALESFSPGGAGSNLPPLRHAAGVGGANSHTDAQSVTNEDSPENSSKNLQESAKVPDSARVNTSNPGQHIHSV</sequence>
<gene>
    <name evidence="3" type="ORF">LMG28140_02891</name>
</gene>
<dbReference type="RefSeq" id="WP_201642987.1">
    <property type="nucleotide sequence ID" value="NZ_CAJHCP010000006.1"/>
</dbReference>
<evidence type="ECO:0000256" key="1">
    <source>
        <dbReference type="ARBA" id="ARBA00038414"/>
    </source>
</evidence>
<evidence type="ECO:0008006" key="5">
    <source>
        <dbReference type="Google" id="ProtNLM"/>
    </source>
</evidence>
<dbReference type="EMBL" id="CAJHCP010000006">
    <property type="protein sequence ID" value="CAD6535150.1"/>
    <property type="molecule type" value="Genomic_DNA"/>
</dbReference>
<keyword evidence="4" id="KW-1185">Reference proteome</keyword>